<gene>
    <name evidence="1" type="ORF">ACI1P1_16405</name>
</gene>
<organism evidence="1 2">
    <name type="scientific">Paenibacillus mesotrionivorans</name>
    <dbReference type="NCBI Taxonomy" id="3160968"/>
    <lineage>
        <taxon>Bacteria</taxon>
        <taxon>Bacillati</taxon>
        <taxon>Bacillota</taxon>
        <taxon>Bacilli</taxon>
        <taxon>Bacillales</taxon>
        <taxon>Paenibacillaceae</taxon>
        <taxon>Paenibacillus</taxon>
    </lineage>
</organism>
<proteinExistence type="predicted"/>
<sequence length="265" mass="29609">MNSLKTVLVVDDEPRTRDGVKKTLETDLSGAVRVITAGSAAEATRVLEEEQVHLLITDIRMPEITGLTLVEKAQAKGASPVVIIISGHAVFEYAHHAIRLGVFQYLLKPLEKRKLLETVEQALKLDQSRHRQQAMERMVDQTLLELQESGEGRIGEPVLKAMRYVESHLQAPLGLREVAEVVHLNASYFSFLFKEQTGLTFLEYVTRCKLQKAKELLLATALPIGEIAAQVGYLTPKYFIKLFKENTGLSPSQYRKQMSGDNGPI</sequence>
<reference evidence="1" key="1">
    <citation type="submission" date="2024-12" db="EMBL/GenBank/DDBJ databases">
        <authorList>
            <person name="Wu N."/>
        </authorList>
    </citation>
    <scope>NUCLEOTIDE SEQUENCE</scope>
    <source>
        <strain evidence="1">P15</strain>
    </source>
</reference>
<keyword evidence="2" id="KW-1185">Reference proteome</keyword>
<dbReference type="EMBL" id="JBJURJ010000010">
    <property type="protein sequence ID" value="MFM9329878.1"/>
    <property type="molecule type" value="Genomic_DNA"/>
</dbReference>
<comment type="caution">
    <text evidence="1">The sequence shown here is derived from an EMBL/GenBank/DDBJ whole genome shotgun (WGS) entry which is preliminary data.</text>
</comment>
<protein>
    <submittedName>
        <fullName evidence="1">Response regulator</fullName>
    </submittedName>
</protein>
<evidence type="ECO:0000313" key="2">
    <source>
        <dbReference type="Proteomes" id="UP001631969"/>
    </source>
</evidence>
<dbReference type="Proteomes" id="UP001631969">
    <property type="component" value="Unassembled WGS sequence"/>
</dbReference>
<evidence type="ECO:0000313" key="1">
    <source>
        <dbReference type="EMBL" id="MFM9329878.1"/>
    </source>
</evidence>
<name>A0ACC7NYM6_9BACL</name>
<accession>A0ACC7NYM6</accession>